<dbReference type="Proteomes" id="UP000183613">
    <property type="component" value="Unassembled WGS sequence"/>
</dbReference>
<keyword evidence="2" id="KW-1185">Reference proteome</keyword>
<accession>A0A1H5NB87</accession>
<gene>
    <name evidence="1" type="ORF">SAMN04489800_3363</name>
</gene>
<reference evidence="1" key="1">
    <citation type="submission" date="2016-10" db="EMBL/GenBank/DDBJ databases">
        <authorList>
            <person name="Varghese N."/>
            <person name="Submissions S."/>
        </authorList>
    </citation>
    <scope>NUCLEOTIDE SEQUENCE [LARGE SCALE GENOMIC DNA]</scope>
    <source>
        <strain evidence="1">LMG 25555</strain>
    </source>
</reference>
<name>A0A1H5NB87_PSEDM</name>
<dbReference type="AlphaFoldDB" id="A0A1H5NB87"/>
<evidence type="ECO:0000313" key="2">
    <source>
        <dbReference type="Proteomes" id="UP000183613"/>
    </source>
</evidence>
<organism evidence="1 2">
    <name type="scientific">Pseudomonas deceptionensis</name>
    <dbReference type="NCBI Taxonomy" id="882211"/>
    <lineage>
        <taxon>Bacteria</taxon>
        <taxon>Pseudomonadati</taxon>
        <taxon>Pseudomonadota</taxon>
        <taxon>Gammaproteobacteria</taxon>
        <taxon>Pseudomonadales</taxon>
        <taxon>Pseudomonadaceae</taxon>
        <taxon>Pseudomonas</taxon>
    </lineage>
</organism>
<proteinExistence type="predicted"/>
<sequence>MNVTNRRGWNWAYRKMRDLHCTRTSAAYRATLYVLRGDTGTFICELTHKKIRISR</sequence>
<protein>
    <submittedName>
        <fullName evidence="1">Uncharacterized protein</fullName>
    </submittedName>
</protein>
<evidence type="ECO:0000313" key="1">
    <source>
        <dbReference type="EMBL" id="SEE98730.1"/>
    </source>
</evidence>
<comment type="caution">
    <text evidence="1">The sequence shown here is derived from an EMBL/GenBank/DDBJ whole genome shotgun (WGS) entry which is preliminary data.</text>
</comment>
<dbReference type="EMBL" id="FNUD01000002">
    <property type="protein sequence ID" value="SEE98730.1"/>
    <property type="molecule type" value="Genomic_DNA"/>
</dbReference>